<evidence type="ECO:0000313" key="2">
    <source>
        <dbReference type="EMBL" id="EKN43422.1"/>
    </source>
</evidence>
<evidence type="ECO:0008006" key="4">
    <source>
        <dbReference type="Google" id="ProtNLM"/>
    </source>
</evidence>
<dbReference type="Proteomes" id="UP000011944">
    <property type="component" value="Unassembled WGS sequence"/>
</dbReference>
<name>M1ZUA5_CLOBO</name>
<organism evidence="2 3">
    <name type="scientific">Clostridium botulinum CFSAN001627</name>
    <dbReference type="NCBI Taxonomy" id="1232189"/>
    <lineage>
        <taxon>Bacteria</taxon>
        <taxon>Bacillati</taxon>
        <taxon>Bacillota</taxon>
        <taxon>Clostridia</taxon>
        <taxon>Eubacteriales</taxon>
        <taxon>Clostridiaceae</taxon>
        <taxon>Clostridium</taxon>
    </lineage>
</organism>
<gene>
    <name evidence="2" type="ORF">CFSAN001627_00580</name>
</gene>
<evidence type="ECO:0000256" key="1">
    <source>
        <dbReference type="SAM" id="Coils"/>
    </source>
</evidence>
<dbReference type="EMBL" id="AMXI01000033">
    <property type="protein sequence ID" value="EKN43422.1"/>
    <property type="molecule type" value="Genomic_DNA"/>
</dbReference>
<feature type="coiled-coil region" evidence="1">
    <location>
        <begin position="12"/>
        <end position="62"/>
    </location>
</feature>
<proteinExistence type="predicted"/>
<protein>
    <recommendedName>
        <fullName evidence="4">CXXX repeat peptide modification system protein</fullName>
    </recommendedName>
</protein>
<dbReference type="AlphaFoldDB" id="M1ZUA5"/>
<dbReference type="NCBIfam" id="TIGR04116">
    <property type="entry name" value="CXXX_rpt_assoc"/>
    <property type="match status" value="1"/>
</dbReference>
<evidence type="ECO:0000313" key="3">
    <source>
        <dbReference type="Proteomes" id="UP000011944"/>
    </source>
</evidence>
<keyword evidence="1" id="KW-0175">Coiled coil</keyword>
<dbReference type="PATRIC" id="fig|1232189.3.peg.94"/>
<reference evidence="2 3" key="1">
    <citation type="submission" date="2012-10" db="EMBL/GenBank/DDBJ databases">
        <authorList>
            <person name="Strain E.A."/>
            <person name="Brown E."/>
            <person name="Allard M.W."/>
            <person name="Gonzalez-Escalona N."/>
            <person name="Timme R."/>
        </authorList>
    </citation>
    <scope>NUCLEOTIDE SEQUENCE [LARGE SCALE GENOMIC DNA]</scope>
    <source>
        <strain evidence="2 3">CFSAN001627</strain>
    </source>
</reference>
<comment type="caution">
    <text evidence="2">The sequence shown here is derived from an EMBL/GenBank/DDBJ whole genome shotgun (WGS) entry which is preliminary data.</text>
</comment>
<reference evidence="2 3" key="2">
    <citation type="submission" date="2013-03" db="EMBL/GenBank/DDBJ databases">
        <title>Diversity in Clostridium botulinum.</title>
        <authorList>
            <person name="Timme R.E."/>
            <person name="Allard M."/>
            <person name="Luo Y."/>
            <person name="Strain E."/>
            <person name="Gonzalez-Escalona N."/>
            <person name="Brown E."/>
        </authorList>
    </citation>
    <scope>NUCLEOTIDE SEQUENCE [LARGE SCALE GENOMIC DNA]</scope>
    <source>
        <strain evidence="2 3">CFSAN001627</strain>
    </source>
</reference>
<sequence length="97" mass="11647">MEVENLDNLIITESERNKLEEIIEKIASLKNIYNMVKDNSSAIEFNINIESLENEIKEEQASYNEWWDDIYIKYNLDINEKYILMFEECTLKKQKCS</sequence>
<accession>M1ZUA5</accession>
<dbReference type="InterPro" id="IPR026413">
    <property type="entry name" value="CXXX_rpt_assoc"/>
</dbReference>